<keyword evidence="2" id="KW-1185">Reference proteome</keyword>
<reference evidence="1 2" key="1">
    <citation type="submission" date="2020-08" db="EMBL/GenBank/DDBJ databases">
        <title>Novel species isolated from subtropical streams in China.</title>
        <authorList>
            <person name="Lu H."/>
        </authorList>
    </citation>
    <scope>NUCLEOTIDE SEQUENCE [LARGE SCALE GENOMIC DNA]</scope>
    <source>
        <strain evidence="1 2">CY18W</strain>
    </source>
</reference>
<organism evidence="1 2">
    <name type="scientific">Undibacterium hunanense</name>
    <dbReference type="NCBI Taxonomy" id="2762292"/>
    <lineage>
        <taxon>Bacteria</taxon>
        <taxon>Pseudomonadati</taxon>
        <taxon>Pseudomonadota</taxon>
        <taxon>Betaproteobacteria</taxon>
        <taxon>Burkholderiales</taxon>
        <taxon>Oxalobacteraceae</taxon>
        <taxon>Undibacterium</taxon>
    </lineage>
</organism>
<proteinExistence type="predicted"/>
<sequence>MKTTRLQQLNQNLRTHAQGLAQAGDAVLNLFPLSSHASLANLPLQLAQPSSHPALPLQHLGAGMQFNIRGETPQVSGIS</sequence>
<accession>A0ABR6ZUU3</accession>
<name>A0ABR6ZUU3_9BURK</name>
<evidence type="ECO:0000313" key="2">
    <source>
        <dbReference type="Proteomes" id="UP000650424"/>
    </source>
</evidence>
<dbReference type="RefSeq" id="WP_186948897.1">
    <property type="nucleotide sequence ID" value="NZ_JACOGF010000010.1"/>
</dbReference>
<evidence type="ECO:0000313" key="1">
    <source>
        <dbReference type="EMBL" id="MBC3919646.1"/>
    </source>
</evidence>
<protein>
    <submittedName>
        <fullName evidence="1">Uncharacterized protein</fullName>
    </submittedName>
</protein>
<comment type="caution">
    <text evidence="1">The sequence shown here is derived from an EMBL/GenBank/DDBJ whole genome shotgun (WGS) entry which is preliminary data.</text>
</comment>
<gene>
    <name evidence="1" type="ORF">H8L32_19365</name>
</gene>
<dbReference type="Proteomes" id="UP000650424">
    <property type="component" value="Unassembled WGS sequence"/>
</dbReference>
<dbReference type="EMBL" id="JACOGF010000010">
    <property type="protein sequence ID" value="MBC3919646.1"/>
    <property type="molecule type" value="Genomic_DNA"/>
</dbReference>